<protein>
    <submittedName>
        <fullName evidence="1">Uncharacterized protein</fullName>
    </submittedName>
</protein>
<proteinExistence type="predicted"/>
<comment type="caution">
    <text evidence="1">The sequence shown here is derived from an EMBL/GenBank/DDBJ whole genome shotgun (WGS) entry which is preliminary data.</text>
</comment>
<evidence type="ECO:0000313" key="1">
    <source>
        <dbReference type="EMBL" id="KAF9649169.1"/>
    </source>
</evidence>
<name>A0ACB6ZHZ0_THEGA</name>
<organism evidence="1 2">
    <name type="scientific">Thelephora ganbajun</name>
    <name type="common">Ganba fungus</name>
    <dbReference type="NCBI Taxonomy" id="370292"/>
    <lineage>
        <taxon>Eukaryota</taxon>
        <taxon>Fungi</taxon>
        <taxon>Dikarya</taxon>
        <taxon>Basidiomycota</taxon>
        <taxon>Agaricomycotina</taxon>
        <taxon>Agaricomycetes</taxon>
        <taxon>Thelephorales</taxon>
        <taxon>Thelephoraceae</taxon>
        <taxon>Thelephora</taxon>
    </lineage>
</organism>
<keyword evidence="2" id="KW-1185">Reference proteome</keyword>
<dbReference type="EMBL" id="MU118001">
    <property type="protein sequence ID" value="KAF9649169.1"/>
    <property type="molecule type" value="Genomic_DNA"/>
</dbReference>
<reference evidence="1" key="2">
    <citation type="journal article" date="2020" name="Nat. Commun.">
        <title>Large-scale genome sequencing of mycorrhizal fungi provides insights into the early evolution of symbiotic traits.</title>
        <authorList>
            <person name="Miyauchi S."/>
            <person name="Kiss E."/>
            <person name="Kuo A."/>
            <person name="Drula E."/>
            <person name="Kohler A."/>
            <person name="Sanchez-Garcia M."/>
            <person name="Morin E."/>
            <person name="Andreopoulos B."/>
            <person name="Barry K.W."/>
            <person name="Bonito G."/>
            <person name="Buee M."/>
            <person name="Carver A."/>
            <person name="Chen C."/>
            <person name="Cichocki N."/>
            <person name="Clum A."/>
            <person name="Culley D."/>
            <person name="Crous P.W."/>
            <person name="Fauchery L."/>
            <person name="Girlanda M."/>
            <person name="Hayes R.D."/>
            <person name="Keri Z."/>
            <person name="LaButti K."/>
            <person name="Lipzen A."/>
            <person name="Lombard V."/>
            <person name="Magnuson J."/>
            <person name="Maillard F."/>
            <person name="Murat C."/>
            <person name="Nolan M."/>
            <person name="Ohm R.A."/>
            <person name="Pangilinan J."/>
            <person name="Pereira M.F."/>
            <person name="Perotto S."/>
            <person name="Peter M."/>
            <person name="Pfister S."/>
            <person name="Riley R."/>
            <person name="Sitrit Y."/>
            <person name="Stielow J.B."/>
            <person name="Szollosi G."/>
            <person name="Zifcakova L."/>
            <person name="Stursova M."/>
            <person name="Spatafora J.W."/>
            <person name="Tedersoo L."/>
            <person name="Vaario L.M."/>
            <person name="Yamada A."/>
            <person name="Yan M."/>
            <person name="Wang P."/>
            <person name="Xu J."/>
            <person name="Bruns T."/>
            <person name="Baldrian P."/>
            <person name="Vilgalys R."/>
            <person name="Dunand C."/>
            <person name="Henrissat B."/>
            <person name="Grigoriev I.V."/>
            <person name="Hibbett D."/>
            <person name="Nagy L.G."/>
            <person name="Martin F.M."/>
        </authorList>
    </citation>
    <scope>NUCLEOTIDE SEQUENCE</scope>
    <source>
        <strain evidence="1">P2</strain>
    </source>
</reference>
<sequence length="291" mass="31392">MAQGTSSELAMFSRHPPTDASQEGTDPIKPGEYQYTPQTVSPHAPPLRHRANPKTLSGVPEKANNAYHQETPLPHTPSSGQGLNGYQDAPGGGAEAYALEGFASSPWHPNLFQYQDASSAPSYPHDDAPYLDSNCSWMKDYHFSDHPAPQYSSTLPAETPGFEYGVNEFSGFVSGWQDTPTAVGFSPDDQHLSAEPNYNYVPYDGEERRFLDSEETGRSHPAATVPQPHFDHIQATSEPVDLLLSHPVGVMGNQGTSQVPVELLSVETEAAKGNVSGANTSSAKSGDRRLP</sequence>
<accession>A0ACB6ZHZ0</accession>
<reference evidence="1" key="1">
    <citation type="submission" date="2019-10" db="EMBL/GenBank/DDBJ databases">
        <authorList>
            <consortium name="DOE Joint Genome Institute"/>
            <person name="Kuo A."/>
            <person name="Miyauchi S."/>
            <person name="Kiss E."/>
            <person name="Drula E."/>
            <person name="Kohler A."/>
            <person name="Sanchez-Garcia M."/>
            <person name="Andreopoulos B."/>
            <person name="Barry K.W."/>
            <person name="Bonito G."/>
            <person name="Buee M."/>
            <person name="Carver A."/>
            <person name="Chen C."/>
            <person name="Cichocki N."/>
            <person name="Clum A."/>
            <person name="Culley D."/>
            <person name="Crous P.W."/>
            <person name="Fauchery L."/>
            <person name="Girlanda M."/>
            <person name="Hayes R."/>
            <person name="Keri Z."/>
            <person name="Labutti K."/>
            <person name="Lipzen A."/>
            <person name="Lombard V."/>
            <person name="Magnuson J."/>
            <person name="Maillard F."/>
            <person name="Morin E."/>
            <person name="Murat C."/>
            <person name="Nolan M."/>
            <person name="Ohm R."/>
            <person name="Pangilinan J."/>
            <person name="Pereira M."/>
            <person name="Perotto S."/>
            <person name="Peter M."/>
            <person name="Riley R."/>
            <person name="Sitrit Y."/>
            <person name="Stielow B."/>
            <person name="Szollosi G."/>
            <person name="Zifcakova L."/>
            <person name="Stursova M."/>
            <person name="Spatafora J.W."/>
            <person name="Tedersoo L."/>
            <person name="Vaario L.-M."/>
            <person name="Yamada A."/>
            <person name="Yan M."/>
            <person name="Wang P."/>
            <person name="Xu J."/>
            <person name="Bruns T."/>
            <person name="Baldrian P."/>
            <person name="Vilgalys R."/>
            <person name="Henrissat B."/>
            <person name="Grigoriev I.V."/>
            <person name="Hibbett D."/>
            <person name="Nagy L.G."/>
            <person name="Martin F.M."/>
        </authorList>
    </citation>
    <scope>NUCLEOTIDE SEQUENCE</scope>
    <source>
        <strain evidence="1">P2</strain>
    </source>
</reference>
<dbReference type="Proteomes" id="UP000886501">
    <property type="component" value="Unassembled WGS sequence"/>
</dbReference>
<evidence type="ECO:0000313" key="2">
    <source>
        <dbReference type="Proteomes" id="UP000886501"/>
    </source>
</evidence>
<gene>
    <name evidence="1" type="ORF">BDM02DRAFT_3186472</name>
</gene>